<reference evidence="1 2" key="1">
    <citation type="journal article" date="2010" name="Proc. Natl. Acad. Sci. U.S.A.">
        <title>Nitrosopumilus maritimus genome reveals unique mechanisms for nitrification and autotrophy in globally distributed marine crenarchaea.</title>
        <authorList>
            <person name="Walker C.B."/>
            <person name="de la Torre J.R."/>
            <person name="Klotz M.G."/>
            <person name="Urakawa H."/>
            <person name="Pinel N."/>
            <person name="Arp D.J."/>
            <person name="Brochier-Armanet C."/>
            <person name="Chain P.S."/>
            <person name="Chan P.P."/>
            <person name="Gollabgir A."/>
            <person name="Hemp J."/>
            <person name="Hugler M."/>
            <person name="Karr E.A."/>
            <person name="Konneke M."/>
            <person name="Shin M."/>
            <person name="Lawton T.J."/>
            <person name="Lowe T."/>
            <person name="Martens-Habbena W."/>
            <person name="Sayavedra-Soto L.A."/>
            <person name="Lang D."/>
            <person name="Sievert S.M."/>
            <person name="Rosenzweig A.C."/>
            <person name="Manning G."/>
            <person name="Stahl D.A."/>
        </authorList>
    </citation>
    <scope>NUCLEOTIDE SEQUENCE [LARGE SCALE GENOMIC DNA]</scope>
    <source>
        <strain evidence="1 2">SCM1</strain>
    </source>
</reference>
<dbReference type="EMBL" id="CP000866">
    <property type="protein sequence ID" value="ABX13535.1"/>
    <property type="molecule type" value="Genomic_DNA"/>
</dbReference>
<dbReference type="InParanoid" id="A9A1M0"/>
<proteinExistence type="predicted"/>
<dbReference type="RefSeq" id="WP_012216021.1">
    <property type="nucleotide sequence ID" value="NC_010085.1"/>
</dbReference>
<sequence length="443" mass="51730">MNLKISSLFAITVLLLVISLQNPVFGDDSEPSIFPDWVRQTTSIWIDGQMSDSEFLALIQNILDKNIIPDEIKSQEILINTAKTVIQDIPELYEEKTLELIPYWVKDRAEWWIDGKISDLQFLRTIHYLREVGYLEYNPEQSIFSNDETFQSSLEKYLLNDKEILNITKETKWRTFSTEYEFEEKEGVVDSVKIIFNDITRVYEPIFYKFKVPTLTMQIIEFNNKNDLDDYWNSFENKDKVFESAYLSGNPNENSECLFNYTSKGGLTSCIYENFIIHVIIFDQHNEHYNYDVSDLILDETEPTTRFMSEILKKIAYFNNDHMSSQLHHILQKDIQENISQDSSNPIQTVPKSIEPEKSAIQGVENFSCIRDDFGLVTISGQYHNDHLKRPQVELSISFLDAKGNTVGKTSTTFTDLQEFESKRFVGHSKWSEHFHSCHVEVK</sequence>
<dbReference type="GeneID" id="5773551"/>
<gene>
    <name evidence="1" type="ordered locus">Nmar_1639</name>
</gene>
<dbReference type="KEGG" id="nmr:Nmar_1639"/>
<dbReference type="Proteomes" id="UP000000792">
    <property type="component" value="Chromosome"/>
</dbReference>
<dbReference type="InterPro" id="IPR047676">
    <property type="entry name" value="FxLYD_dom"/>
</dbReference>
<name>A9A1M0_NITMS</name>
<evidence type="ECO:0000313" key="1">
    <source>
        <dbReference type="EMBL" id="ABX13535.1"/>
    </source>
</evidence>
<dbReference type="EnsemblBacteria" id="ABX13535">
    <property type="protein sequence ID" value="ABX13535"/>
    <property type="gene ID" value="Nmar_1639"/>
</dbReference>
<keyword evidence="2" id="KW-1185">Reference proteome</keyword>
<organism evidence="1 2">
    <name type="scientific">Nitrosopumilus maritimus (strain SCM1)</name>
    <dbReference type="NCBI Taxonomy" id="436308"/>
    <lineage>
        <taxon>Archaea</taxon>
        <taxon>Nitrososphaerota</taxon>
        <taxon>Nitrososphaeria</taxon>
        <taxon>Nitrosopumilales</taxon>
        <taxon>Nitrosopumilaceae</taxon>
        <taxon>Nitrosopumilus</taxon>
    </lineage>
</organism>
<dbReference type="AlphaFoldDB" id="A9A1M0"/>
<accession>A9A1M0</accession>
<dbReference type="STRING" id="436308.Nmar_1639"/>
<protein>
    <submittedName>
        <fullName evidence="1">Uncharacterized protein</fullName>
    </submittedName>
</protein>
<dbReference type="OrthoDB" id="5001at2157"/>
<evidence type="ECO:0000313" key="2">
    <source>
        <dbReference type="Proteomes" id="UP000000792"/>
    </source>
</evidence>
<dbReference type="HOGENOM" id="CLU_617690_0_0_2"/>
<dbReference type="NCBIfam" id="NF038353">
    <property type="entry name" value="FxLYD_dom"/>
    <property type="match status" value="1"/>
</dbReference>
<dbReference type="eggNOG" id="arCOG08728">
    <property type="taxonomic scope" value="Archaea"/>
</dbReference>